<evidence type="ECO:0000256" key="1">
    <source>
        <dbReference type="SAM" id="Phobius"/>
    </source>
</evidence>
<keyword evidence="1" id="KW-0812">Transmembrane</keyword>
<dbReference type="EMBL" id="JBHZOL010000104">
    <property type="protein sequence ID" value="MFE4108286.1"/>
    <property type="molecule type" value="Genomic_DNA"/>
</dbReference>
<evidence type="ECO:0000313" key="3">
    <source>
        <dbReference type="Proteomes" id="UP001600165"/>
    </source>
</evidence>
<evidence type="ECO:0000313" key="2">
    <source>
        <dbReference type="EMBL" id="MFE4108286.1"/>
    </source>
</evidence>
<organism evidence="2 3">
    <name type="scientific">Almyronema epifaneia S1</name>
    <dbReference type="NCBI Taxonomy" id="2991925"/>
    <lineage>
        <taxon>Bacteria</taxon>
        <taxon>Bacillati</taxon>
        <taxon>Cyanobacteriota</taxon>
        <taxon>Cyanophyceae</taxon>
        <taxon>Nodosilineales</taxon>
        <taxon>Nodosilineaceae</taxon>
        <taxon>Almyronema</taxon>
        <taxon>Almyronema epifaneia</taxon>
    </lineage>
</organism>
<protein>
    <recommendedName>
        <fullName evidence="4">NHLP bacteriocin system secretion protein</fullName>
    </recommendedName>
</protein>
<reference evidence="2 3" key="1">
    <citation type="submission" date="2024-10" db="EMBL/GenBank/DDBJ databases">
        <authorList>
            <person name="Ratan Roy A."/>
            <person name="Morales Sandoval P.H."/>
            <person name="De Los Santos Villalobos S."/>
            <person name="Chakraborty S."/>
            <person name="Mukherjee J."/>
        </authorList>
    </citation>
    <scope>NUCLEOTIDE SEQUENCE [LARGE SCALE GENOMIC DNA]</scope>
    <source>
        <strain evidence="2 3">S1</strain>
    </source>
</reference>
<comment type="caution">
    <text evidence="2">The sequence shown here is derived from an EMBL/GenBank/DDBJ whole genome shotgun (WGS) entry which is preliminary data.</text>
</comment>
<keyword evidence="1" id="KW-1133">Transmembrane helix</keyword>
<sequence>MSKDLFRKESLERLSSPERLDELMTIVNLKTWLPLGAIGVLLGLGLIWSWIGRIPVTTSGRGLLVENDLSEGELVALLHFDNIYRGQFRPGMSVVLTPETLLVYNEPGLKAEIIEVLEPEAMTLSAVRGVDSMAETESENDRLEVLAQLLPMDAAMPPNTVVPGVAVQGRITLEERAPITFVFPFLAR</sequence>
<name>A0ABW6IJA2_9CYAN</name>
<proteinExistence type="predicted"/>
<dbReference type="Proteomes" id="UP001600165">
    <property type="component" value="Unassembled WGS sequence"/>
</dbReference>
<accession>A0ABW6IJA2</accession>
<keyword evidence="3" id="KW-1185">Reference proteome</keyword>
<keyword evidence="1" id="KW-0472">Membrane</keyword>
<feature type="transmembrane region" description="Helical" evidence="1">
    <location>
        <begin position="32"/>
        <end position="51"/>
    </location>
</feature>
<dbReference type="RefSeq" id="WP_377967857.1">
    <property type="nucleotide sequence ID" value="NZ_JBHZOL010000104.1"/>
</dbReference>
<evidence type="ECO:0008006" key="4">
    <source>
        <dbReference type="Google" id="ProtNLM"/>
    </source>
</evidence>
<gene>
    <name evidence="2" type="ORF">ACFVKH_18545</name>
</gene>